<organism evidence="1 2">
    <name type="scientific">Heterorhabditis bacteriophora</name>
    <name type="common">Entomopathogenic nematode worm</name>
    <dbReference type="NCBI Taxonomy" id="37862"/>
    <lineage>
        <taxon>Eukaryota</taxon>
        <taxon>Metazoa</taxon>
        <taxon>Ecdysozoa</taxon>
        <taxon>Nematoda</taxon>
        <taxon>Chromadorea</taxon>
        <taxon>Rhabditida</taxon>
        <taxon>Rhabditina</taxon>
        <taxon>Rhabditomorpha</taxon>
        <taxon>Strongyloidea</taxon>
        <taxon>Heterorhabditidae</taxon>
        <taxon>Heterorhabditis</taxon>
    </lineage>
</organism>
<evidence type="ECO:0000313" key="1">
    <source>
        <dbReference type="Proteomes" id="UP000095283"/>
    </source>
</evidence>
<accession>A0A1I7WTW1</accession>
<name>A0A1I7WTW1_HETBA</name>
<reference evidence="2" key="1">
    <citation type="submission" date="2016-11" db="UniProtKB">
        <authorList>
            <consortium name="WormBaseParasite"/>
        </authorList>
    </citation>
    <scope>IDENTIFICATION</scope>
</reference>
<keyword evidence="1" id="KW-1185">Reference proteome</keyword>
<protein>
    <submittedName>
        <fullName evidence="2">Ovule protein</fullName>
    </submittedName>
</protein>
<evidence type="ECO:0000313" key="2">
    <source>
        <dbReference type="WBParaSite" id="Hba_08569"/>
    </source>
</evidence>
<sequence>MSLLDDVDNNINSPYLVYHIHCVVYWTLSNSLELDKNIKYVHTFVCTYAWAHTIYLYEYTYMNSQIHWMKRENTKHKASLQLLQYKMCLYIERHKLVRTETSYSIGPCLFPTNTINTRLNPVKGVFH</sequence>
<dbReference type="Proteomes" id="UP000095283">
    <property type="component" value="Unplaced"/>
</dbReference>
<dbReference type="AlphaFoldDB" id="A0A1I7WTW1"/>
<proteinExistence type="predicted"/>
<dbReference type="WBParaSite" id="Hba_08569">
    <property type="protein sequence ID" value="Hba_08569"/>
    <property type="gene ID" value="Hba_08569"/>
</dbReference>